<keyword evidence="3" id="KW-1185">Reference proteome</keyword>
<dbReference type="InterPro" id="IPR036291">
    <property type="entry name" value="NAD(P)-bd_dom_sf"/>
</dbReference>
<dbReference type="SUPFAM" id="SSF51735">
    <property type="entry name" value="NAD(P)-binding Rossmann-fold domains"/>
    <property type="match status" value="1"/>
</dbReference>
<evidence type="ECO:0000313" key="2">
    <source>
        <dbReference type="EMBL" id="MDN3708238.1"/>
    </source>
</evidence>
<accession>A0ABT8CUR4</accession>
<dbReference type="Gene3D" id="3.40.50.720">
    <property type="entry name" value="NAD(P)-binding Rossmann-like Domain"/>
    <property type="match status" value="1"/>
</dbReference>
<dbReference type="RefSeq" id="WP_290364116.1">
    <property type="nucleotide sequence ID" value="NZ_JAUFQU010000001.1"/>
</dbReference>
<feature type="domain" description="NAD-dependent epimerase/dehydratase" evidence="1">
    <location>
        <begin position="2"/>
        <end position="230"/>
    </location>
</feature>
<organism evidence="2 3">
    <name type="scientific">Paenimyroides ceti</name>
    <dbReference type="NCBI Taxonomy" id="395087"/>
    <lineage>
        <taxon>Bacteria</taxon>
        <taxon>Pseudomonadati</taxon>
        <taxon>Bacteroidota</taxon>
        <taxon>Flavobacteriia</taxon>
        <taxon>Flavobacteriales</taxon>
        <taxon>Flavobacteriaceae</taxon>
        <taxon>Paenimyroides</taxon>
    </lineage>
</organism>
<sequence length="330" mass="37352">MILITGGTGLVGAHLLLHLLMQGRSVRAVFRNEKSISKTEALFKKSAQDDLFQKIDWVKADINDVPALENAFQNISEVYHCAAFVSFTASDFEAMEKINIEGTANMVNLSLAFNIKKFCYVSSIATLDEPNKETGYFDETSDWNSGKNHSDYAITKFGGETEVWRAAQEGLNVLIVNPGVIFGEGFHKQGAGQLISKIDKGFPFFTDGHTGVVYVKDVVRSMTALMDKESFGQRYILVSENIPFERLFKEIAMALHKKAPYLEVKKWMLNLAVPFDWLMTALLPNKKRSLTRDLIKASFSKDFYDTSKIRRELDFEFQTTRNFISKIVSF</sequence>
<reference evidence="3" key="1">
    <citation type="journal article" date="2019" name="Int. J. Syst. Evol. Microbiol.">
        <title>The Global Catalogue of Microorganisms (GCM) 10K type strain sequencing project: providing services to taxonomists for standard genome sequencing and annotation.</title>
        <authorList>
            <consortium name="The Broad Institute Genomics Platform"/>
            <consortium name="The Broad Institute Genome Sequencing Center for Infectious Disease"/>
            <person name="Wu L."/>
            <person name="Ma J."/>
        </authorList>
    </citation>
    <scope>NUCLEOTIDE SEQUENCE [LARGE SCALE GENOMIC DNA]</scope>
    <source>
        <strain evidence="3">CECT 7184</strain>
    </source>
</reference>
<dbReference type="PANTHER" id="PTHR48079:SF6">
    <property type="entry name" value="NAD(P)-BINDING DOMAIN-CONTAINING PROTEIN-RELATED"/>
    <property type="match status" value="1"/>
</dbReference>
<evidence type="ECO:0000259" key="1">
    <source>
        <dbReference type="Pfam" id="PF01370"/>
    </source>
</evidence>
<dbReference type="InterPro" id="IPR001509">
    <property type="entry name" value="Epimerase_deHydtase"/>
</dbReference>
<dbReference type="Pfam" id="PF01370">
    <property type="entry name" value="Epimerase"/>
    <property type="match status" value="1"/>
</dbReference>
<proteinExistence type="predicted"/>
<dbReference type="EMBL" id="JAUFQU010000001">
    <property type="protein sequence ID" value="MDN3708238.1"/>
    <property type="molecule type" value="Genomic_DNA"/>
</dbReference>
<protein>
    <submittedName>
        <fullName evidence="2">NAD-dependent epimerase/dehydratase family protein</fullName>
    </submittedName>
</protein>
<dbReference type="PANTHER" id="PTHR48079">
    <property type="entry name" value="PROTEIN YEEZ"/>
    <property type="match status" value="1"/>
</dbReference>
<name>A0ABT8CUR4_9FLAO</name>
<gene>
    <name evidence="2" type="ORF">QW060_14095</name>
</gene>
<evidence type="ECO:0000313" key="3">
    <source>
        <dbReference type="Proteomes" id="UP001242368"/>
    </source>
</evidence>
<dbReference type="Proteomes" id="UP001242368">
    <property type="component" value="Unassembled WGS sequence"/>
</dbReference>
<dbReference type="InterPro" id="IPR051783">
    <property type="entry name" value="NAD(P)-dependent_oxidoreduct"/>
</dbReference>
<comment type="caution">
    <text evidence="2">The sequence shown here is derived from an EMBL/GenBank/DDBJ whole genome shotgun (WGS) entry which is preliminary data.</text>
</comment>